<evidence type="ECO:0000256" key="2">
    <source>
        <dbReference type="PIRNR" id="PIRNR006241"/>
    </source>
</evidence>
<keyword evidence="1 2" id="KW-0413">Isomerase</keyword>
<dbReference type="Proteomes" id="UP001219956">
    <property type="component" value="Unassembled WGS sequence"/>
</dbReference>
<dbReference type="InterPro" id="IPR036237">
    <property type="entry name" value="Xyl_isomerase-like_sf"/>
</dbReference>
<dbReference type="RefSeq" id="WP_272751050.1">
    <property type="nucleotide sequence ID" value="NZ_JAQQLF010000006.1"/>
</dbReference>
<dbReference type="InterPro" id="IPR013022">
    <property type="entry name" value="Xyl_isomerase-like_TIM-brl"/>
</dbReference>
<name>A0ABT5IVR0_9NEIS</name>
<reference evidence="4 5" key="1">
    <citation type="submission" date="2023-01" db="EMBL/GenBank/DDBJ databases">
        <title>Novel species of the genus Vogesella isolated from rivers.</title>
        <authorList>
            <person name="Lu H."/>
        </authorList>
    </citation>
    <scope>NUCLEOTIDE SEQUENCE [LARGE SCALE GENOMIC DNA]</scope>
    <source>
        <strain evidence="4 5">DC21W</strain>
    </source>
</reference>
<dbReference type="SUPFAM" id="SSF51658">
    <property type="entry name" value="Xylose isomerase-like"/>
    <property type="match status" value="1"/>
</dbReference>
<protein>
    <submittedName>
        <fullName evidence="4">TIM barrel protein</fullName>
    </submittedName>
</protein>
<proteinExistence type="inferred from homology"/>
<keyword evidence="5" id="KW-1185">Reference proteome</keyword>
<dbReference type="Gene3D" id="3.20.20.150">
    <property type="entry name" value="Divalent-metal-dependent TIM barrel enzymes"/>
    <property type="match status" value="1"/>
</dbReference>
<comment type="similarity">
    <text evidence="2">Belongs to the hyi family.</text>
</comment>
<dbReference type="PIRSF" id="PIRSF006241">
    <property type="entry name" value="HyI"/>
    <property type="match status" value="1"/>
</dbReference>
<dbReference type="PANTHER" id="PTHR43489:SF6">
    <property type="entry name" value="HYDROXYPYRUVATE ISOMERASE-RELATED"/>
    <property type="match status" value="1"/>
</dbReference>
<dbReference type="Pfam" id="PF01261">
    <property type="entry name" value="AP_endonuc_2"/>
    <property type="match status" value="1"/>
</dbReference>
<evidence type="ECO:0000259" key="3">
    <source>
        <dbReference type="Pfam" id="PF01261"/>
    </source>
</evidence>
<comment type="caution">
    <text evidence="4">The sequence shown here is derived from an EMBL/GenBank/DDBJ whole genome shotgun (WGS) entry which is preliminary data.</text>
</comment>
<gene>
    <name evidence="4" type="ORF">PQU95_05440</name>
</gene>
<evidence type="ECO:0000313" key="4">
    <source>
        <dbReference type="EMBL" id="MDC7716656.1"/>
    </source>
</evidence>
<dbReference type="InterPro" id="IPR026040">
    <property type="entry name" value="HyI-like"/>
</dbReference>
<organism evidence="4 5">
    <name type="scientific">Vogesella aquatica</name>
    <dbReference type="NCBI Taxonomy" id="2984206"/>
    <lineage>
        <taxon>Bacteria</taxon>
        <taxon>Pseudomonadati</taxon>
        <taxon>Pseudomonadota</taxon>
        <taxon>Betaproteobacteria</taxon>
        <taxon>Neisseriales</taxon>
        <taxon>Chromobacteriaceae</taxon>
        <taxon>Vogesella</taxon>
    </lineage>
</organism>
<accession>A0ABT5IVR0</accession>
<evidence type="ECO:0000256" key="1">
    <source>
        <dbReference type="ARBA" id="ARBA00023235"/>
    </source>
</evidence>
<feature type="domain" description="Xylose isomerase-like TIM barrel" evidence="3">
    <location>
        <begin position="21"/>
        <end position="256"/>
    </location>
</feature>
<evidence type="ECO:0000313" key="5">
    <source>
        <dbReference type="Proteomes" id="UP001219956"/>
    </source>
</evidence>
<dbReference type="PANTHER" id="PTHR43489">
    <property type="entry name" value="ISOMERASE"/>
    <property type="match status" value="1"/>
</dbReference>
<sequence>MPRFAANLSLLFTEYPLLQRFAQAAAAGFGAVEIQFPYDHPAEALAAAARATGTPVILINVPAGDLMTGGPGLASHPGRRDDFAAALPQALHYAQALGVALLNILPGRLAAGYSRQACLATLAANLQLAADFFAPHGLRLCCEAINDLDMPGFLLRTPDEVALLLAELPQAGIGLQIDIYHAARMNLDIPALLARHLPQTAHIQFADYPGRGEPGSGTLPLPDYFDFIEKNGYTGWLGAEYRPTATSADTLGWLARC</sequence>
<dbReference type="EMBL" id="JAQQLF010000006">
    <property type="protein sequence ID" value="MDC7716656.1"/>
    <property type="molecule type" value="Genomic_DNA"/>
</dbReference>
<dbReference type="InterPro" id="IPR050417">
    <property type="entry name" value="Sugar_Epim/Isomerase"/>
</dbReference>